<dbReference type="EMBL" id="AP022584">
    <property type="protein sequence ID" value="BBY12553.1"/>
    <property type="molecule type" value="Genomic_DNA"/>
</dbReference>
<dbReference type="Proteomes" id="UP000466831">
    <property type="component" value="Chromosome"/>
</dbReference>
<organism evidence="1 2">
    <name type="scientific">Mycobacterium marseillense</name>
    <dbReference type="NCBI Taxonomy" id="701042"/>
    <lineage>
        <taxon>Bacteria</taxon>
        <taxon>Bacillati</taxon>
        <taxon>Actinomycetota</taxon>
        <taxon>Actinomycetes</taxon>
        <taxon>Mycobacteriales</taxon>
        <taxon>Mycobacteriaceae</taxon>
        <taxon>Mycobacterium</taxon>
        <taxon>Mycobacterium avium complex (MAC)</taxon>
    </lineage>
</organism>
<evidence type="ECO:0000313" key="2">
    <source>
        <dbReference type="Proteomes" id="UP000466831"/>
    </source>
</evidence>
<keyword evidence="2" id="KW-1185">Reference proteome</keyword>
<reference evidence="1 2" key="1">
    <citation type="journal article" date="2019" name="Emerg. Microbes Infect.">
        <title>Comprehensive subspecies identification of 175 nontuberculous mycobacteria species based on 7547 genomic profiles.</title>
        <authorList>
            <person name="Matsumoto Y."/>
            <person name="Kinjo T."/>
            <person name="Motooka D."/>
            <person name="Nabeya D."/>
            <person name="Jung N."/>
            <person name="Uechi K."/>
            <person name="Horii T."/>
            <person name="Iida T."/>
            <person name="Fujita J."/>
            <person name="Nakamura S."/>
        </authorList>
    </citation>
    <scope>NUCLEOTIDE SEQUENCE [LARGE SCALE GENOMIC DNA]</scope>
    <source>
        <strain evidence="1 2">JCM 17324</strain>
    </source>
</reference>
<proteinExistence type="predicted"/>
<gene>
    <name evidence="1" type="ORF">MMARJ_32930</name>
</gene>
<name>A0ABN5ZW75_9MYCO</name>
<evidence type="ECO:0000313" key="1">
    <source>
        <dbReference type="EMBL" id="BBY12553.1"/>
    </source>
</evidence>
<sequence>MTLEICRLGSLFLFPARGLHNAKARRIPINRPAAPADRRAPTLPYELRSSLNLADVSTTRHP</sequence>
<accession>A0ABN5ZW75</accession>
<protein>
    <submittedName>
        <fullName evidence="1">Uncharacterized protein</fullName>
    </submittedName>
</protein>